<keyword evidence="3" id="KW-1185">Reference proteome</keyword>
<evidence type="ECO:0000313" key="3">
    <source>
        <dbReference type="Proteomes" id="UP000004263"/>
    </source>
</evidence>
<dbReference type="STRING" id="207949.RED65_05449"/>
<dbReference type="PANTHER" id="PTHR42852">
    <property type="entry name" value="THIOL:DISULFIDE INTERCHANGE PROTEIN DSBE"/>
    <property type="match status" value="1"/>
</dbReference>
<organism evidence="2 3">
    <name type="scientific">Bermanella marisrubri</name>
    <dbReference type="NCBI Taxonomy" id="207949"/>
    <lineage>
        <taxon>Bacteria</taxon>
        <taxon>Pseudomonadati</taxon>
        <taxon>Pseudomonadota</taxon>
        <taxon>Gammaproteobacteria</taxon>
        <taxon>Oceanospirillales</taxon>
        <taxon>Oceanospirillaceae</taxon>
        <taxon>Bermanella</taxon>
    </lineage>
</organism>
<dbReference type="InterPro" id="IPR050553">
    <property type="entry name" value="Thioredoxin_ResA/DsbE_sf"/>
</dbReference>
<dbReference type="PANTHER" id="PTHR42852:SF18">
    <property type="entry name" value="CHROMOSOME UNDETERMINED SCAFFOLD_47, WHOLE GENOME SHOTGUN SEQUENCE"/>
    <property type="match status" value="1"/>
</dbReference>
<proteinExistence type="predicted"/>
<reference evidence="2 3" key="1">
    <citation type="submission" date="2006-03" db="EMBL/GenBank/DDBJ databases">
        <authorList>
            <person name="Pinhassi J."/>
            <person name="Pedros-Alio C."/>
            <person name="Ferriera S."/>
            <person name="Johnson J."/>
            <person name="Kravitz S."/>
            <person name="Halpern A."/>
            <person name="Remington K."/>
            <person name="Beeson K."/>
            <person name="Tran B."/>
            <person name="Rogers Y.-H."/>
            <person name="Friedman R."/>
            <person name="Venter J.C."/>
        </authorList>
    </citation>
    <scope>NUCLEOTIDE SEQUENCE [LARGE SCALE GENOMIC DNA]</scope>
    <source>
        <strain evidence="2 3">RED65</strain>
    </source>
</reference>
<dbReference type="InterPro" id="IPR036249">
    <property type="entry name" value="Thioredoxin-like_sf"/>
</dbReference>
<dbReference type="SUPFAM" id="SSF52833">
    <property type="entry name" value="Thioredoxin-like"/>
    <property type="match status" value="1"/>
</dbReference>
<dbReference type="InterPro" id="IPR013740">
    <property type="entry name" value="Redoxin"/>
</dbReference>
<dbReference type="RefSeq" id="WP_007016407.1">
    <property type="nucleotide sequence ID" value="NZ_AAQH01000013.1"/>
</dbReference>
<evidence type="ECO:0000259" key="1">
    <source>
        <dbReference type="PROSITE" id="PS51352"/>
    </source>
</evidence>
<dbReference type="Proteomes" id="UP000004263">
    <property type="component" value="Unassembled WGS sequence"/>
</dbReference>
<dbReference type="CDD" id="cd02966">
    <property type="entry name" value="TlpA_like_family"/>
    <property type="match status" value="1"/>
</dbReference>
<gene>
    <name evidence="2" type="ORF">RED65_05449</name>
</gene>
<dbReference type="AlphaFoldDB" id="Q1N0M7"/>
<dbReference type="Pfam" id="PF08534">
    <property type="entry name" value="Redoxin"/>
    <property type="match status" value="1"/>
</dbReference>
<protein>
    <submittedName>
        <fullName evidence="2">Thiol:disulfide interchange protein DsbE, putative</fullName>
    </submittedName>
</protein>
<dbReference type="EMBL" id="AAQH01000013">
    <property type="protein sequence ID" value="EAT11806.1"/>
    <property type="molecule type" value="Genomic_DNA"/>
</dbReference>
<dbReference type="PROSITE" id="PS51352">
    <property type="entry name" value="THIOREDOXIN_2"/>
    <property type="match status" value="1"/>
</dbReference>
<name>Q1N0M7_9GAMM</name>
<comment type="caution">
    <text evidence="2">The sequence shown here is derived from an EMBL/GenBank/DDBJ whole genome shotgun (WGS) entry which is preliminary data.</text>
</comment>
<dbReference type="GO" id="GO:0016491">
    <property type="term" value="F:oxidoreductase activity"/>
    <property type="evidence" value="ECO:0007669"/>
    <property type="project" value="InterPro"/>
</dbReference>
<feature type="domain" description="Thioredoxin" evidence="1">
    <location>
        <begin position="26"/>
        <end position="166"/>
    </location>
</feature>
<evidence type="ECO:0000313" key="2">
    <source>
        <dbReference type="EMBL" id="EAT11806.1"/>
    </source>
</evidence>
<dbReference type="HOGENOM" id="CLU_042529_11_2_6"/>
<sequence>MDSIKTVLSMLLLSVGLMFSAASIAIEKGQTAPNFRLPLLDSQKKVSLKQYRGKVVYVDFWASWCGPCRQSLPLLTKLRAEMKKQPFEVLAINLDEEVDAAKGFLKQYPVNYPVLLDPEGNVAAQYQLPGMPTSFIVDKRGRIKHVHVGFKPQDIDKIRQQVKSLL</sequence>
<accession>Q1N0M7</accession>
<dbReference type="InterPro" id="IPR013766">
    <property type="entry name" value="Thioredoxin_domain"/>
</dbReference>
<dbReference type="Gene3D" id="3.40.30.10">
    <property type="entry name" value="Glutaredoxin"/>
    <property type="match status" value="1"/>
</dbReference>